<dbReference type="EMBL" id="VXKE01000021">
    <property type="protein sequence ID" value="KAA8707765.1"/>
    <property type="molecule type" value="Genomic_DNA"/>
</dbReference>
<dbReference type="SMART" id="SM00327">
    <property type="entry name" value="VWA"/>
    <property type="match status" value="1"/>
</dbReference>
<reference evidence="3 4" key="1">
    <citation type="submission" date="2019-09" db="EMBL/GenBank/DDBJ databases">
        <title>Draft genome sequence of various Type strains from the CCUG.</title>
        <authorList>
            <person name="Pineiro-Iglesias B."/>
            <person name="Tunovic T."/>
            <person name="Unosson C."/>
            <person name="Inganas E."/>
            <person name="Ohlen M."/>
            <person name="Cardew S."/>
            <person name="Jensie-Markopoulos S."/>
            <person name="Salva-Serra F."/>
            <person name="Jaen-Luchoro D."/>
            <person name="Karlsson R."/>
            <person name="Svensson-Stadler L."/>
            <person name="Chun J."/>
            <person name="Moore E."/>
        </authorList>
    </citation>
    <scope>NUCLEOTIDE SEQUENCE [LARGE SCALE GENOMIC DNA]</scope>
    <source>
        <strain evidence="3 4">CCUG 32756T</strain>
    </source>
</reference>
<dbReference type="PANTHER" id="PTHR36846:SF1">
    <property type="entry name" value="PROTEIN VIAA"/>
    <property type="match status" value="1"/>
</dbReference>
<feature type="region of interest" description="Disordered" evidence="1">
    <location>
        <begin position="178"/>
        <end position="199"/>
    </location>
</feature>
<proteinExistence type="predicted"/>
<evidence type="ECO:0000313" key="4">
    <source>
        <dbReference type="Proteomes" id="UP000323707"/>
    </source>
</evidence>
<dbReference type="AlphaFoldDB" id="A0A5M9QLC8"/>
<dbReference type="RefSeq" id="WP_150337780.1">
    <property type="nucleotide sequence ID" value="NZ_JAERIX010000027.1"/>
</dbReference>
<comment type="caution">
    <text evidence="3">The sequence shown here is derived from an EMBL/GenBank/DDBJ whole genome shotgun (WGS) entry which is preliminary data.</text>
</comment>
<evidence type="ECO:0000256" key="1">
    <source>
        <dbReference type="SAM" id="MobiDB-lite"/>
    </source>
</evidence>
<dbReference type="Pfam" id="PF13519">
    <property type="entry name" value="VWA_2"/>
    <property type="match status" value="1"/>
</dbReference>
<dbReference type="InterPro" id="IPR036465">
    <property type="entry name" value="vWFA_dom_sf"/>
</dbReference>
<feature type="domain" description="VWFA" evidence="2">
    <location>
        <begin position="322"/>
        <end position="481"/>
    </location>
</feature>
<evidence type="ECO:0000259" key="2">
    <source>
        <dbReference type="SMART" id="SM00327"/>
    </source>
</evidence>
<dbReference type="InterPro" id="IPR002035">
    <property type="entry name" value="VWF_A"/>
</dbReference>
<gene>
    <name evidence="3" type="ORF">F4V45_07815</name>
</gene>
<accession>A0A5M9QLC8</accession>
<protein>
    <submittedName>
        <fullName evidence="3">VWA domain-containing protein</fullName>
    </submittedName>
</protein>
<dbReference type="PANTHER" id="PTHR36846">
    <property type="entry name" value="PROTEIN VIAA"/>
    <property type="match status" value="1"/>
</dbReference>
<dbReference type="Gene3D" id="3.40.50.410">
    <property type="entry name" value="von Willebrand factor, type A domain"/>
    <property type="match status" value="1"/>
</dbReference>
<evidence type="ECO:0000313" key="3">
    <source>
        <dbReference type="EMBL" id="KAA8707765.1"/>
    </source>
</evidence>
<dbReference type="Proteomes" id="UP000323707">
    <property type="component" value="Unassembled WGS sequence"/>
</dbReference>
<name>A0A5M9QLC8_9HELI</name>
<dbReference type="GO" id="GO:0005829">
    <property type="term" value="C:cytosol"/>
    <property type="evidence" value="ECO:0007669"/>
    <property type="project" value="TreeGrafter"/>
</dbReference>
<sequence>MQSTPQDIEHNPRYTALLQNEVVRAYLDKIHASYLALQDKLASSHPFWQEELAHYRRALTPTINHQTLQDDRQSFLSYNPDHQSELDSLVSNHQASLDSNREHILQYWEKVLESKKSMWLEPRRKQAEREYIQGLIGALESILELQETLGDLELESSILMQEMLEGMKFDISINVRGVGDETEDGTGEEQERDSRQGLYGSGLGQKGYIDIAKIKQYLKTLQSSKHLRTIADLLGRGRQDGGVLGASTMGDSSVKPSSKYKEEMCGVTLGRDLANLLPQELAMLNDPDLELLFDLKYIQNRLFCFEKQGFDTPKEQQQEKTKGAMIICVDTSSSMQGTPEYIAKALTLYLATKADMQSRACYLINFSSTIETIELSGKDGRAKLLGFLTMSCNGGTDVEPALTEGLKKMQEDDFVQSDLIVITDGWFGAISSDLEKQAQEQRHNGNRFYLLDIDGTYGTHTSFDTHWVYDSHTDSLHTRHSHPSIS</sequence>
<dbReference type="SUPFAM" id="SSF53300">
    <property type="entry name" value="vWA-like"/>
    <property type="match status" value="1"/>
</dbReference>
<feature type="compositionally biased region" description="Acidic residues" evidence="1">
    <location>
        <begin position="180"/>
        <end position="191"/>
    </location>
</feature>
<organism evidence="3 4">
    <name type="scientific">Helicobacter canis</name>
    <dbReference type="NCBI Taxonomy" id="29419"/>
    <lineage>
        <taxon>Bacteria</taxon>
        <taxon>Pseudomonadati</taxon>
        <taxon>Campylobacterota</taxon>
        <taxon>Epsilonproteobacteria</taxon>
        <taxon>Campylobacterales</taxon>
        <taxon>Helicobacteraceae</taxon>
        <taxon>Helicobacter</taxon>
    </lineage>
</organism>